<keyword evidence="6" id="KW-0547">Nucleotide-binding</keyword>
<comment type="caution">
    <text evidence="12">The sequence shown here is derived from an EMBL/GenBank/DDBJ whole genome shotgun (WGS) entry which is preliminary data.</text>
</comment>
<evidence type="ECO:0000256" key="1">
    <source>
        <dbReference type="ARBA" id="ARBA00004202"/>
    </source>
</evidence>
<keyword evidence="5" id="KW-0677">Repeat</keyword>
<dbReference type="GO" id="GO:0005524">
    <property type="term" value="F:ATP binding"/>
    <property type="evidence" value="ECO:0007669"/>
    <property type="project" value="UniProtKB-KW"/>
</dbReference>
<sequence>MVKKAIELKDIRFTYDTGQPLLKNLSLEIKKGECVLITGASGCGKTTLTRLINGLIPHYYEGELTGELYLNEKNAGTLADWEYGKYVGSVFQDARSQFFTANVLDELAFASENYQLEANQITRRIEEVLQVNQMEGLKKRKLAQLSSGEKQKVAMAAVEVHSPEIFVLDEPSANLDNQGNTQLARTLKQLKQAGKTIVVADHRIHYLMEVVDRIVYMSKGEIAAQWSIDEFRCLSQTTLQSFDIREKQEVCVSNLLREEKPKNEAAFIAVNDLSVGYHRLAPSLIEKLNLHLTKGEIVLITGENGLGKTTLARTLCGLNKEQNGTICMNGQPLSVKERREKCWFVLQDADYQLFSDSVLNELLLGTKKLETDVVKAERLLQELGLLQYKDQHPATLSGGQKQRLVFAVGLMREPELLILDEPTSGLDAGNMRRVQQLITDSASKGITFVIITHDFEFAKGFEQSTFQLGTAGVKDVHSSNLAFFK</sequence>
<dbReference type="Gene3D" id="3.40.50.300">
    <property type="entry name" value="P-loop containing nucleotide triphosphate hydrolases"/>
    <property type="match status" value="2"/>
</dbReference>
<evidence type="ECO:0000256" key="6">
    <source>
        <dbReference type="ARBA" id="ARBA00022741"/>
    </source>
</evidence>
<evidence type="ECO:0000256" key="2">
    <source>
        <dbReference type="ARBA" id="ARBA00005417"/>
    </source>
</evidence>
<keyword evidence="3" id="KW-0813">Transport</keyword>
<comment type="similarity">
    <text evidence="2">Belongs to the ABC transporter superfamily.</text>
</comment>
<evidence type="ECO:0000256" key="9">
    <source>
        <dbReference type="ARBA" id="ARBA00023136"/>
    </source>
</evidence>
<evidence type="ECO:0000313" key="13">
    <source>
        <dbReference type="Proteomes" id="UP001249240"/>
    </source>
</evidence>
<protein>
    <submittedName>
        <fullName evidence="12">ABC transporter ATP-binding protein</fullName>
    </submittedName>
</protein>
<dbReference type="InterPro" id="IPR017871">
    <property type="entry name" value="ABC_transporter-like_CS"/>
</dbReference>
<proteinExistence type="inferred from homology"/>
<evidence type="ECO:0000313" key="12">
    <source>
        <dbReference type="EMBL" id="MDT2537961.1"/>
    </source>
</evidence>
<dbReference type="Proteomes" id="UP001249240">
    <property type="component" value="Unassembled WGS sequence"/>
</dbReference>
<accession>A0AAW8SV02</accession>
<dbReference type="EMBL" id="JARPXM010000006">
    <property type="protein sequence ID" value="MDT2537961.1"/>
    <property type="molecule type" value="Genomic_DNA"/>
</dbReference>
<gene>
    <name evidence="12" type="ORF">P7D78_07485</name>
</gene>
<dbReference type="SUPFAM" id="SSF52540">
    <property type="entry name" value="P-loop containing nucleoside triphosphate hydrolases"/>
    <property type="match status" value="2"/>
</dbReference>
<dbReference type="CDD" id="cd03225">
    <property type="entry name" value="ABC_cobalt_CbiO_domain1"/>
    <property type="match status" value="1"/>
</dbReference>
<keyword evidence="9" id="KW-0472">Membrane</keyword>
<comment type="function">
    <text evidence="10">Probably part of an ABC transporter complex. Responsible for energy coupling to the transport system.</text>
</comment>
<dbReference type="InterPro" id="IPR003439">
    <property type="entry name" value="ABC_transporter-like_ATP-bd"/>
</dbReference>
<dbReference type="InterPro" id="IPR027417">
    <property type="entry name" value="P-loop_NTPase"/>
</dbReference>
<feature type="domain" description="ABC transporter" evidence="11">
    <location>
        <begin position="268"/>
        <end position="485"/>
    </location>
</feature>
<evidence type="ECO:0000256" key="8">
    <source>
        <dbReference type="ARBA" id="ARBA00022967"/>
    </source>
</evidence>
<comment type="subcellular location">
    <subcellularLocation>
        <location evidence="1">Cell membrane</location>
        <topology evidence="1">Peripheral membrane protein</topology>
    </subcellularLocation>
</comment>
<keyword evidence="7 12" id="KW-0067">ATP-binding</keyword>
<evidence type="ECO:0000259" key="11">
    <source>
        <dbReference type="PROSITE" id="PS50893"/>
    </source>
</evidence>
<dbReference type="InterPro" id="IPR015856">
    <property type="entry name" value="ABC_transpr_CbiO/EcfA_su"/>
</dbReference>
<evidence type="ECO:0000256" key="5">
    <source>
        <dbReference type="ARBA" id="ARBA00022737"/>
    </source>
</evidence>
<dbReference type="AlphaFoldDB" id="A0AAW8SV02"/>
<keyword evidence="8" id="KW-1278">Translocase</keyword>
<keyword evidence="4" id="KW-1003">Cell membrane</keyword>
<name>A0AAW8SV02_9ENTE</name>
<evidence type="ECO:0000256" key="10">
    <source>
        <dbReference type="ARBA" id="ARBA00025157"/>
    </source>
</evidence>
<evidence type="ECO:0000256" key="7">
    <source>
        <dbReference type="ARBA" id="ARBA00022840"/>
    </source>
</evidence>
<dbReference type="PANTHER" id="PTHR43553">
    <property type="entry name" value="HEAVY METAL TRANSPORTER"/>
    <property type="match status" value="1"/>
</dbReference>
<dbReference type="Pfam" id="PF00005">
    <property type="entry name" value="ABC_tran"/>
    <property type="match status" value="2"/>
</dbReference>
<evidence type="ECO:0000256" key="4">
    <source>
        <dbReference type="ARBA" id="ARBA00022475"/>
    </source>
</evidence>
<dbReference type="SMART" id="SM00382">
    <property type="entry name" value="AAA"/>
    <property type="match status" value="2"/>
</dbReference>
<dbReference type="PANTHER" id="PTHR43553:SF23">
    <property type="entry name" value="ABC TRANSPORTER ATP-BINDING COMPONENT"/>
    <property type="match status" value="1"/>
</dbReference>
<organism evidence="12 13">
    <name type="scientific">Enterococcus raffinosus</name>
    <dbReference type="NCBI Taxonomy" id="71452"/>
    <lineage>
        <taxon>Bacteria</taxon>
        <taxon>Bacillati</taxon>
        <taxon>Bacillota</taxon>
        <taxon>Bacilli</taxon>
        <taxon>Lactobacillales</taxon>
        <taxon>Enterococcaceae</taxon>
        <taxon>Enterococcus</taxon>
    </lineage>
</organism>
<dbReference type="InterPro" id="IPR050095">
    <property type="entry name" value="ECF_ABC_transporter_ATP-bd"/>
</dbReference>
<dbReference type="GO" id="GO:0016887">
    <property type="term" value="F:ATP hydrolysis activity"/>
    <property type="evidence" value="ECO:0007669"/>
    <property type="project" value="InterPro"/>
</dbReference>
<reference evidence="12" key="1">
    <citation type="submission" date="2023-03" db="EMBL/GenBank/DDBJ databases">
        <authorList>
            <person name="Shen W."/>
            <person name="Cai J."/>
        </authorList>
    </citation>
    <scope>NUCLEOTIDE SEQUENCE</scope>
    <source>
        <strain evidence="12">B646-2</strain>
    </source>
</reference>
<dbReference type="InterPro" id="IPR003593">
    <property type="entry name" value="AAA+_ATPase"/>
</dbReference>
<dbReference type="GO" id="GO:0043190">
    <property type="term" value="C:ATP-binding cassette (ABC) transporter complex"/>
    <property type="evidence" value="ECO:0007669"/>
    <property type="project" value="TreeGrafter"/>
</dbReference>
<evidence type="ECO:0000256" key="3">
    <source>
        <dbReference type="ARBA" id="ARBA00022448"/>
    </source>
</evidence>
<dbReference type="PROSITE" id="PS00211">
    <property type="entry name" value="ABC_TRANSPORTER_1"/>
    <property type="match status" value="1"/>
</dbReference>
<dbReference type="RefSeq" id="WP_010745140.1">
    <property type="nucleotide sequence ID" value="NZ_BAAAXM010000043.1"/>
</dbReference>
<dbReference type="PROSITE" id="PS50893">
    <property type="entry name" value="ABC_TRANSPORTER_2"/>
    <property type="match status" value="2"/>
</dbReference>
<dbReference type="GO" id="GO:0042626">
    <property type="term" value="F:ATPase-coupled transmembrane transporter activity"/>
    <property type="evidence" value="ECO:0007669"/>
    <property type="project" value="TreeGrafter"/>
</dbReference>
<feature type="domain" description="ABC transporter" evidence="11">
    <location>
        <begin position="6"/>
        <end position="244"/>
    </location>
</feature>
<dbReference type="GeneID" id="67041295"/>